<dbReference type="AlphaFoldDB" id="A0A223EEN6"/>
<gene>
    <name evidence="1" type="ORF">BS1321_05820</name>
</gene>
<accession>A0A223EEN6</accession>
<dbReference type="OrthoDB" id="2112405at2"/>
<evidence type="ECO:0000313" key="1">
    <source>
        <dbReference type="EMBL" id="ASS93525.1"/>
    </source>
</evidence>
<proteinExistence type="predicted"/>
<organism evidence="1 2">
    <name type="scientific">Peribacillus simplex NBRC 15720 = DSM 1321</name>
    <dbReference type="NCBI Taxonomy" id="1349754"/>
    <lineage>
        <taxon>Bacteria</taxon>
        <taxon>Bacillati</taxon>
        <taxon>Bacillota</taxon>
        <taxon>Bacilli</taxon>
        <taxon>Bacillales</taxon>
        <taxon>Bacillaceae</taxon>
        <taxon>Peribacillus</taxon>
    </lineage>
</organism>
<dbReference type="RefSeq" id="WP_063232153.1">
    <property type="nucleotide sequence ID" value="NZ_BCVO01000002.1"/>
</dbReference>
<dbReference type="EMBL" id="CP017704">
    <property type="protein sequence ID" value="ASS93525.1"/>
    <property type="molecule type" value="Genomic_DNA"/>
</dbReference>
<dbReference type="GeneID" id="56472245"/>
<protein>
    <recommendedName>
        <fullName evidence="3">WYL domain-containing protein</fullName>
    </recommendedName>
</protein>
<evidence type="ECO:0000313" key="2">
    <source>
        <dbReference type="Proteomes" id="UP000214618"/>
    </source>
</evidence>
<name>A0A223EEN6_9BACI</name>
<evidence type="ECO:0008006" key="3">
    <source>
        <dbReference type="Google" id="ProtNLM"/>
    </source>
</evidence>
<dbReference type="Proteomes" id="UP000214618">
    <property type="component" value="Chromosome"/>
</dbReference>
<sequence>MKYILRKHMEENAPLEIIYLSEQGKITQRKIQVLEIYPDHIHAFCFLRQTKRTFKVANILSARLIKPRFDRSG</sequence>
<reference evidence="1 2" key="1">
    <citation type="submission" date="2016-10" db="EMBL/GenBank/DDBJ databases">
        <title>The whole genome sequencing and assembly of Bacillus simplex DSM 1321 strain.</title>
        <authorList>
            <person name="Park M.-K."/>
            <person name="Lee Y.-J."/>
            <person name="Yi H."/>
            <person name="Bahn Y.-S."/>
            <person name="Kim J.F."/>
            <person name="Lee D.-W."/>
        </authorList>
    </citation>
    <scope>NUCLEOTIDE SEQUENCE [LARGE SCALE GENOMIC DNA]</scope>
    <source>
        <strain evidence="1 2">DSM 1321</strain>
    </source>
</reference>